<proteinExistence type="predicted"/>
<name>A0A376DS01_CHRCU</name>
<organism evidence="1 2">
    <name type="scientific">Chryseobacterium carnipullorum</name>
    <dbReference type="NCBI Taxonomy" id="1124835"/>
    <lineage>
        <taxon>Bacteria</taxon>
        <taxon>Pseudomonadati</taxon>
        <taxon>Bacteroidota</taxon>
        <taxon>Flavobacteriia</taxon>
        <taxon>Flavobacteriales</taxon>
        <taxon>Weeksellaceae</taxon>
        <taxon>Chryseobacterium group</taxon>
        <taxon>Chryseobacterium</taxon>
    </lineage>
</organism>
<dbReference type="AlphaFoldDB" id="A0A376DS01"/>
<reference evidence="1 2" key="1">
    <citation type="submission" date="2018-06" db="EMBL/GenBank/DDBJ databases">
        <authorList>
            <consortium name="Pathogen Informatics"/>
            <person name="Doyle S."/>
        </authorList>
    </citation>
    <scope>NUCLEOTIDE SEQUENCE [LARGE SCALE GENOMIC DNA]</scope>
    <source>
        <strain evidence="1 2">NCTC13533</strain>
    </source>
</reference>
<evidence type="ECO:0000313" key="1">
    <source>
        <dbReference type="EMBL" id="STC94369.1"/>
    </source>
</evidence>
<dbReference type="Proteomes" id="UP000255224">
    <property type="component" value="Unassembled WGS sequence"/>
</dbReference>
<protein>
    <submittedName>
        <fullName evidence="1">Uncharacterized protein</fullName>
    </submittedName>
</protein>
<dbReference type="EMBL" id="UFVQ01000003">
    <property type="protein sequence ID" value="STC94369.1"/>
    <property type="molecule type" value="Genomic_DNA"/>
</dbReference>
<sequence length="41" mass="5087">MAHKMTDMFYYFLKDLKAEKYFIELNANILKEIYLRLFSSF</sequence>
<evidence type="ECO:0000313" key="2">
    <source>
        <dbReference type="Proteomes" id="UP000255224"/>
    </source>
</evidence>
<gene>
    <name evidence="1" type="ORF">NCTC13533_01544</name>
</gene>
<accession>A0A376DS01</accession>